<reference evidence="2 3" key="1">
    <citation type="submission" date="2024-08" db="EMBL/GenBank/DDBJ databases">
        <title>Gnathostoma spinigerum genome.</title>
        <authorList>
            <person name="Gonzalez-Bertolin B."/>
            <person name="Monzon S."/>
            <person name="Zaballos A."/>
            <person name="Jimenez P."/>
            <person name="Dekumyoy P."/>
            <person name="Varona S."/>
            <person name="Cuesta I."/>
            <person name="Sumanam S."/>
            <person name="Adisakwattana P."/>
            <person name="Gasser R.B."/>
            <person name="Hernandez-Gonzalez A."/>
            <person name="Young N.D."/>
            <person name="Perteguer M.J."/>
        </authorList>
    </citation>
    <scope>NUCLEOTIDE SEQUENCE [LARGE SCALE GENOMIC DNA]</scope>
    <source>
        <strain evidence="2">AL3</strain>
        <tissue evidence="2">Liver</tissue>
    </source>
</reference>
<gene>
    <name evidence="2" type="ORF">AB6A40_005614</name>
</gene>
<accession>A0ABD6EFX9</accession>
<dbReference type="PANTHER" id="PTHR31449">
    <property type="entry name" value="UPF0598 PROTEIN C8ORF82"/>
    <property type="match status" value="1"/>
</dbReference>
<dbReference type="InterPro" id="IPR028108">
    <property type="entry name" value="DUF4505"/>
</dbReference>
<name>A0ABD6EFX9_9BILA</name>
<dbReference type="Pfam" id="PF14956">
    <property type="entry name" value="DUF4505"/>
    <property type="match status" value="1"/>
</dbReference>
<dbReference type="PANTHER" id="PTHR31449:SF3">
    <property type="entry name" value="UPF0598 PROTEIN C8ORF82"/>
    <property type="match status" value="1"/>
</dbReference>
<comment type="similarity">
    <text evidence="1">Belongs to the UPF0598 family.</text>
</comment>
<proteinExistence type="inferred from homology"/>
<evidence type="ECO:0000256" key="1">
    <source>
        <dbReference type="ARBA" id="ARBA00006322"/>
    </source>
</evidence>
<keyword evidence="3" id="KW-1185">Reference proteome</keyword>
<organism evidence="2 3">
    <name type="scientific">Gnathostoma spinigerum</name>
    <dbReference type="NCBI Taxonomy" id="75299"/>
    <lineage>
        <taxon>Eukaryota</taxon>
        <taxon>Metazoa</taxon>
        <taxon>Ecdysozoa</taxon>
        <taxon>Nematoda</taxon>
        <taxon>Chromadorea</taxon>
        <taxon>Rhabditida</taxon>
        <taxon>Spirurina</taxon>
        <taxon>Gnathostomatomorpha</taxon>
        <taxon>Gnathostomatoidea</taxon>
        <taxon>Gnathostomatidae</taxon>
        <taxon>Gnathostoma</taxon>
    </lineage>
</organism>
<dbReference type="EMBL" id="JBGFUD010003647">
    <property type="protein sequence ID" value="MFH4978905.1"/>
    <property type="molecule type" value="Genomic_DNA"/>
</dbReference>
<comment type="caution">
    <text evidence="2">The sequence shown here is derived from an EMBL/GenBank/DDBJ whole genome shotgun (WGS) entry which is preliminary data.</text>
</comment>
<evidence type="ECO:0000313" key="3">
    <source>
        <dbReference type="Proteomes" id="UP001608902"/>
    </source>
</evidence>
<sequence>MRIRAHTSPLKQIIRKIWTPSGIDYQQGQQVAKTREYFYYIDHQGQLFLDDARMKNFTSCYKEVAFLNFFYRRLKANQTGRYEKEFPYVSTCGPEKNYLRCDDRPHVFTFLDFQTEMWKIGGSNISFPLEITRLCMFPNGRLYHPSSFGNYALVKSKLADLLYPHFIFNSNGDPTHIRWKGKEYDLSQDLLKYSS</sequence>
<dbReference type="AlphaFoldDB" id="A0ABD6EFX9"/>
<dbReference type="Proteomes" id="UP001608902">
    <property type="component" value="Unassembled WGS sequence"/>
</dbReference>
<evidence type="ECO:0000313" key="2">
    <source>
        <dbReference type="EMBL" id="MFH4978905.1"/>
    </source>
</evidence>
<protein>
    <submittedName>
        <fullName evidence="2">Uncharacterized protein</fullName>
    </submittedName>
</protein>